<comment type="similarity">
    <text evidence="3 14">Belongs to the ALG10 glucosyltransferase family.</text>
</comment>
<feature type="transmembrane region" description="Helical" evidence="14">
    <location>
        <begin position="39"/>
        <end position="60"/>
    </location>
</feature>
<feature type="transmembrane region" description="Helical" evidence="14">
    <location>
        <begin position="129"/>
        <end position="148"/>
    </location>
</feature>
<organism evidence="15 16">
    <name type="scientific">Naumovozyma dairenensis (strain ATCC 10597 / BCRC 20456 / CBS 421 / NBRC 0211 / NRRL Y-12639)</name>
    <name type="common">Saccharomyces dairenensis</name>
    <dbReference type="NCBI Taxonomy" id="1071378"/>
    <lineage>
        <taxon>Eukaryota</taxon>
        <taxon>Fungi</taxon>
        <taxon>Dikarya</taxon>
        <taxon>Ascomycota</taxon>
        <taxon>Saccharomycotina</taxon>
        <taxon>Saccharomycetes</taxon>
        <taxon>Saccharomycetales</taxon>
        <taxon>Saccharomycetaceae</taxon>
        <taxon>Naumovozyma</taxon>
    </lineage>
</organism>
<keyword evidence="6 14" id="KW-0328">Glycosyltransferase</keyword>
<dbReference type="KEGG" id="ndi:NDAI_0D02500"/>
<dbReference type="GO" id="GO:0005789">
    <property type="term" value="C:endoplasmic reticulum membrane"/>
    <property type="evidence" value="ECO:0007669"/>
    <property type="project" value="UniProtKB-SubCell"/>
</dbReference>
<gene>
    <name evidence="15" type="primary">NDAI0D02500</name>
    <name evidence="15" type="ordered locus">NDAI_0D02500</name>
</gene>
<feature type="transmembrane region" description="Helical" evidence="14">
    <location>
        <begin position="99"/>
        <end position="117"/>
    </location>
</feature>
<evidence type="ECO:0000256" key="5">
    <source>
        <dbReference type="ARBA" id="ARBA00018512"/>
    </source>
</evidence>
<feature type="transmembrane region" description="Helical" evidence="14">
    <location>
        <begin position="337"/>
        <end position="359"/>
    </location>
</feature>
<feature type="transmembrane region" description="Helical" evidence="14">
    <location>
        <begin position="154"/>
        <end position="172"/>
    </location>
</feature>
<comment type="pathway">
    <text evidence="2">Protein modification; protein glycosylation.</text>
</comment>
<dbReference type="GO" id="GO:0106073">
    <property type="term" value="F:dolichyl pyrophosphate Glc2Man9GlcNAc2 alpha-1,2-glucosyltransferase activity"/>
    <property type="evidence" value="ECO:0007669"/>
    <property type="project" value="UniProtKB-UniRule"/>
</dbReference>
<keyword evidence="16" id="KW-1185">Reference proteome</keyword>
<accession>G0W9V3</accession>
<keyword evidence="10 14" id="KW-1133">Transmembrane helix</keyword>
<dbReference type="RefSeq" id="XP_003669807.1">
    <property type="nucleotide sequence ID" value="XM_003669759.1"/>
</dbReference>
<evidence type="ECO:0000256" key="11">
    <source>
        <dbReference type="ARBA" id="ARBA00023136"/>
    </source>
</evidence>
<evidence type="ECO:0000256" key="12">
    <source>
        <dbReference type="ARBA" id="ARBA00044727"/>
    </source>
</evidence>
<feature type="transmembrane region" description="Helical" evidence="14">
    <location>
        <begin position="202"/>
        <end position="231"/>
    </location>
</feature>
<keyword evidence="11 14" id="KW-0472">Membrane</keyword>
<feature type="transmembrane region" description="Helical" evidence="14">
    <location>
        <begin position="260"/>
        <end position="280"/>
    </location>
</feature>
<evidence type="ECO:0000256" key="4">
    <source>
        <dbReference type="ARBA" id="ARBA00011967"/>
    </source>
</evidence>
<dbReference type="AlphaFoldDB" id="G0W9V3"/>
<dbReference type="HOGENOM" id="CLU_017053_1_0_1"/>
<evidence type="ECO:0000256" key="13">
    <source>
        <dbReference type="ARBA" id="ARBA00048064"/>
    </source>
</evidence>
<evidence type="ECO:0000256" key="1">
    <source>
        <dbReference type="ARBA" id="ARBA00004477"/>
    </source>
</evidence>
<keyword evidence="9" id="KW-0256">Endoplasmic reticulum</keyword>
<dbReference type="EMBL" id="HE580270">
    <property type="protein sequence ID" value="CCD24564.1"/>
    <property type="molecule type" value="Genomic_DNA"/>
</dbReference>
<evidence type="ECO:0000256" key="6">
    <source>
        <dbReference type="ARBA" id="ARBA00022676"/>
    </source>
</evidence>
<dbReference type="OrthoDB" id="4769at2759"/>
<dbReference type="eggNOG" id="KOG2642">
    <property type="taxonomic scope" value="Eukaryota"/>
</dbReference>
<dbReference type="InterPro" id="IPR016900">
    <property type="entry name" value="Alg10"/>
</dbReference>
<sequence>MSVNNNEQRHEQQEDDDEVIQILAPGIQRNFKEEITNAFILNFLSYPLILLYFLITFTYVTSKTIPYEFIDEKFHINQTLTYLNGHWTQWDPKITTPPGLYILGWLNYKIVHIIPFIKSWFSDLTTLRLTNLFGGLIVLPIFILRPIFQLNAVGFWPVSLMCFPLLSTFYYLYYTDVWSTVFILWSLTVALTLPFGDNKWSIWFSSGLALISCLFRQTNIVWTGFIMIIVVERKAIIDKKFDNHTFNNFLKLFIHSIDQFNMLVLPYFVNFVLFALFLIWNRSITLGDKSNHSAGIHLVQLFYCFTFLTVLSLPLWYSKVFMKLYLIRWRLKLFRTIFELLMIMLVIRYFTKIHPFLLADNRHYTFYLFKKLIGNKHKLIKYFLMAPIYHFSTFVYMGLIKESELNLTLTTQQIFKNSYELPIQLTHISRLALVVCTIFTIVPSPLFEPRYYILPYFFWRIFVSPVPEPILATIPIPKEDEEQRYVVSSTNRQLLEMIWFLLIDLVTLIIFIKYSFSWSDEEFPQRIIW</sequence>
<dbReference type="OMA" id="VWDSKIT"/>
<evidence type="ECO:0000313" key="16">
    <source>
        <dbReference type="Proteomes" id="UP000000689"/>
    </source>
</evidence>
<dbReference type="GeneID" id="11495069"/>
<evidence type="ECO:0000256" key="7">
    <source>
        <dbReference type="ARBA" id="ARBA00022679"/>
    </source>
</evidence>
<proteinExistence type="inferred from homology"/>
<feature type="transmembrane region" description="Helical" evidence="14">
    <location>
        <begin position="300"/>
        <end position="317"/>
    </location>
</feature>
<evidence type="ECO:0000313" key="15">
    <source>
        <dbReference type="EMBL" id="CCD24564.1"/>
    </source>
</evidence>
<reference evidence="15 16" key="1">
    <citation type="journal article" date="2011" name="Proc. Natl. Acad. Sci. U.S.A.">
        <title>Evolutionary erosion of yeast sex chromosomes by mating-type switching accidents.</title>
        <authorList>
            <person name="Gordon J.L."/>
            <person name="Armisen D."/>
            <person name="Proux-Wera E."/>
            <person name="Oheigeartaigh S.S."/>
            <person name="Byrne K.P."/>
            <person name="Wolfe K.H."/>
        </authorList>
    </citation>
    <scope>NUCLEOTIDE SEQUENCE [LARGE SCALE GENOMIC DNA]</scope>
    <source>
        <strain evidence="16">ATCC 10597 / BCRC 20456 / CBS 421 / NBRC 0211 / NRRL Y-12639</strain>
    </source>
</reference>
<dbReference type="GO" id="GO:0006488">
    <property type="term" value="P:dolichol-linked oligosaccharide biosynthetic process"/>
    <property type="evidence" value="ECO:0007669"/>
    <property type="project" value="UniProtKB-UniRule"/>
</dbReference>
<comment type="function">
    <text evidence="12">Dol-P-Glc:Glc(2)Man(9)GlcNAc(2)-PP-Dol alpha-1,2-glucosyltransferase that operates in the biosynthetic pathway of dolichol-linked oligosaccharides, the glycan precursors employed in protein asparagine (N)-glycosylation. The assembly of dolichol-linked oligosaccharides begins on the cytosolic side of the endoplasmic reticulum membrane and finishes in its lumen. The sequential addition of sugars to dolichol pyrophosphate produces dolichol-linked oligosaccharides containing fourteen sugars, including two GlcNAcs, nine mannoses and three glucoses. Once assembled, the oligosaccharide is transferred from the lipid to nascent proteins by oligosaccharyltransferases. In the lumen of the endoplasmic reticulum, adds the third and last glucose residue from dolichyl phosphate glucose (Dol-P-Glc) onto the lipid-linked oligosaccharide intermediate Glc(2)Man(9)GlcNAc(2)-PP-Dol to produce Glc(3)Man(9)GlcNAc(2)-PP-Dol.</text>
</comment>
<evidence type="ECO:0000256" key="8">
    <source>
        <dbReference type="ARBA" id="ARBA00022692"/>
    </source>
</evidence>
<evidence type="ECO:0000256" key="9">
    <source>
        <dbReference type="ARBA" id="ARBA00022824"/>
    </source>
</evidence>
<comment type="subcellular location">
    <subcellularLocation>
        <location evidence="1">Endoplasmic reticulum membrane</location>
        <topology evidence="1">Multi-pass membrane protein</topology>
    </subcellularLocation>
</comment>
<feature type="transmembrane region" description="Helical" evidence="14">
    <location>
        <begin position="497"/>
        <end position="516"/>
    </location>
</feature>
<keyword evidence="8 14" id="KW-0812">Transmembrane</keyword>
<evidence type="ECO:0000256" key="3">
    <source>
        <dbReference type="ARBA" id="ARBA00010600"/>
    </source>
</evidence>
<dbReference type="UniPathway" id="UPA00378"/>
<dbReference type="PANTHER" id="PTHR12989:SF10">
    <property type="entry name" value="DOL-P-GLC:GLC(2)MAN(9)GLCNAC(2)-PP-DOL ALPHA-1,2-GLUCOSYLTRANSFERASE-RELATED"/>
    <property type="match status" value="1"/>
</dbReference>
<protein>
    <recommendedName>
        <fullName evidence="5 14">Dol-P-Glc:Glc(2)Man(9)GlcNAc(2)-PP-Dol alpha-1,2-glucosyltransferase</fullName>
        <ecNumber evidence="4 14">2.4.1.256</ecNumber>
    </recommendedName>
</protein>
<dbReference type="PANTHER" id="PTHR12989">
    <property type="entry name" value="ALPHA-1,2-GLUCOSYLTRANSFERASE ALG10"/>
    <property type="match status" value="1"/>
</dbReference>
<feature type="transmembrane region" description="Helical" evidence="14">
    <location>
        <begin position="379"/>
        <end position="400"/>
    </location>
</feature>
<evidence type="ECO:0000256" key="10">
    <source>
        <dbReference type="ARBA" id="ARBA00022989"/>
    </source>
</evidence>
<keyword evidence="7" id="KW-0808">Transferase</keyword>
<dbReference type="Proteomes" id="UP000000689">
    <property type="component" value="Chromosome 4"/>
</dbReference>
<dbReference type="Pfam" id="PF04922">
    <property type="entry name" value="DIE2_ALG10"/>
    <property type="match status" value="1"/>
</dbReference>
<feature type="transmembrane region" description="Helical" evidence="14">
    <location>
        <begin position="421"/>
        <end position="442"/>
    </location>
</feature>
<evidence type="ECO:0000256" key="2">
    <source>
        <dbReference type="ARBA" id="ARBA00004922"/>
    </source>
</evidence>
<dbReference type="STRING" id="1071378.G0W9V3"/>
<dbReference type="EC" id="2.4.1.256" evidence="4 14"/>
<name>G0W9V3_NAUDC</name>
<evidence type="ECO:0000256" key="14">
    <source>
        <dbReference type="PIRNR" id="PIRNR028810"/>
    </source>
</evidence>
<dbReference type="PIRSF" id="PIRSF028810">
    <property type="entry name" value="Alpha1_2_glucosyltferase_Alg10"/>
    <property type="match status" value="1"/>
</dbReference>
<comment type="catalytic activity">
    <reaction evidence="13">
        <text>an alpha-D-Glc-(1-&gt;3)-alpha-D-Glc-(1-&gt;3)-alpha-D-Man-(1-&gt;2)-alpha-D-Man-(1-&gt;2)-alpha-D-Man-(1-&gt;3)-[alpha-D-Man-(1-&gt;2)-alpha-D-Man-(1-&gt;3)-[alpha-D-Man-(1-&gt;2)-alpha-D-Man-(1-&gt;6)]-alpha-D-Man-(1-&gt;6)]-beta-D-Man-(1-&gt;4)-beta-D-GlcNAc-(1-&gt;4)-alpha-D-GlcNAc-diphospho-di-trans,poly-cis-dolichol + a di-trans,poly-cis-dolichyl beta-D-glucosyl phosphate = a alpha-D-Glc-(1-&gt;2)-alpha-D-Glc-(1-&gt;3)-alpha-D-Glc-(1-&gt;3)-alpha-D-Man-(1-&gt;2)-alpha-D-Man-(1-&gt;2)-alpha-D-Man-(1-&gt;3)-[alpha-D-Man-(1-&gt;2)-alpha-D-Man-(1-&gt;3)-[alpha-D-Man-(1-&gt;2)-alpha-D-Man-(1-&gt;6)]-alpha-D-Man-(1-&gt;6)]-beta-D-Man-(1-&gt;4)-beta-D-GlcNAc-(1-&gt;4)-alpha-D-GlcNAc-diphospho-di-trans,poly-cis-dolichol + a di-trans,poly-cis-dolichyl phosphate + H(+)</text>
        <dbReference type="Rhea" id="RHEA:29543"/>
        <dbReference type="Rhea" id="RHEA-COMP:19498"/>
        <dbReference type="Rhea" id="RHEA-COMP:19502"/>
        <dbReference type="Rhea" id="RHEA-COMP:19512"/>
        <dbReference type="Rhea" id="RHEA-COMP:19522"/>
        <dbReference type="ChEBI" id="CHEBI:15378"/>
        <dbReference type="ChEBI" id="CHEBI:57525"/>
        <dbReference type="ChEBI" id="CHEBI:57683"/>
        <dbReference type="ChEBI" id="CHEBI:132522"/>
        <dbReference type="ChEBI" id="CHEBI:132523"/>
        <dbReference type="EC" id="2.4.1.256"/>
    </reaction>
    <physiologicalReaction direction="left-to-right" evidence="13">
        <dbReference type="Rhea" id="RHEA:29544"/>
    </physiologicalReaction>
</comment>
<feature type="transmembrane region" description="Helical" evidence="14">
    <location>
        <begin position="177"/>
        <end position="196"/>
    </location>
</feature>